<name>A0A914XDG0_9BILA</name>
<sequence length="113" mass="11960">MVIVGHHSTPLWALVGAAVFVLCQAKPQNYAFRFNQQPLTGVLAPNGQSQYPTLVTPLVEGCIDILSSGFAFTGSVTMVQDNGCNIIIDTPTATDVGSKTKMLSGASFIYAHT</sequence>
<keyword evidence="2" id="KW-1185">Reference proteome</keyword>
<feature type="signal peptide" evidence="1">
    <location>
        <begin position="1"/>
        <end position="25"/>
    </location>
</feature>
<reference evidence="3" key="1">
    <citation type="submission" date="2022-11" db="UniProtKB">
        <authorList>
            <consortium name="WormBaseParasite"/>
        </authorList>
    </citation>
    <scope>IDENTIFICATION</scope>
</reference>
<dbReference type="WBParaSite" id="PSAMB.scaffold7718size7220.g30445.t1">
    <property type="protein sequence ID" value="PSAMB.scaffold7718size7220.g30445.t1"/>
    <property type="gene ID" value="PSAMB.scaffold7718size7220.g30445"/>
</dbReference>
<evidence type="ECO:0000256" key="1">
    <source>
        <dbReference type="SAM" id="SignalP"/>
    </source>
</evidence>
<accession>A0A914XDG0</accession>
<dbReference type="AlphaFoldDB" id="A0A914XDG0"/>
<organism evidence="2 3">
    <name type="scientific">Plectus sambesii</name>
    <dbReference type="NCBI Taxonomy" id="2011161"/>
    <lineage>
        <taxon>Eukaryota</taxon>
        <taxon>Metazoa</taxon>
        <taxon>Ecdysozoa</taxon>
        <taxon>Nematoda</taxon>
        <taxon>Chromadorea</taxon>
        <taxon>Plectida</taxon>
        <taxon>Plectina</taxon>
        <taxon>Plectoidea</taxon>
        <taxon>Plectidae</taxon>
        <taxon>Plectus</taxon>
    </lineage>
</organism>
<protein>
    <submittedName>
        <fullName evidence="3">Uncharacterized protein</fullName>
    </submittedName>
</protein>
<feature type="chain" id="PRO_5037322393" evidence="1">
    <location>
        <begin position="26"/>
        <end position="113"/>
    </location>
</feature>
<dbReference type="Proteomes" id="UP000887566">
    <property type="component" value="Unplaced"/>
</dbReference>
<proteinExistence type="predicted"/>
<keyword evidence="1" id="KW-0732">Signal</keyword>
<evidence type="ECO:0000313" key="3">
    <source>
        <dbReference type="WBParaSite" id="PSAMB.scaffold7718size7220.g30445.t1"/>
    </source>
</evidence>
<evidence type="ECO:0000313" key="2">
    <source>
        <dbReference type="Proteomes" id="UP000887566"/>
    </source>
</evidence>